<feature type="region of interest" description="Disordered" evidence="10">
    <location>
        <begin position="139"/>
        <end position="167"/>
    </location>
</feature>
<dbReference type="PANTHER" id="PTHR46512:SF9">
    <property type="entry name" value="PEPTIDYLPROLYL ISOMERASE"/>
    <property type="match status" value="1"/>
</dbReference>
<keyword evidence="4 8" id="KW-0802">TPR repeat</keyword>
<proteinExistence type="predicted"/>
<dbReference type="InterPro" id="IPR001179">
    <property type="entry name" value="PPIase_FKBP_dom"/>
</dbReference>
<evidence type="ECO:0000256" key="11">
    <source>
        <dbReference type="SAM" id="Phobius"/>
    </source>
</evidence>
<feature type="transmembrane region" description="Helical" evidence="11">
    <location>
        <begin position="2473"/>
        <end position="2500"/>
    </location>
</feature>
<feature type="region of interest" description="Disordered" evidence="10">
    <location>
        <begin position="900"/>
        <end position="931"/>
    </location>
</feature>
<dbReference type="InterPro" id="IPR050754">
    <property type="entry name" value="FKBP4/5/8-like"/>
</dbReference>
<sequence>IHLAVLSLAIRLGYVMKLCTGQRSYFFPNIVDIKVLMKRLQKNLKGRPTRGGRSIVRATHWFSASSWLRWLKSLETPTLKLSRHVLRKAKVDTSLVGLSLGPATRAAARLLATASTPGCHTPLLRQSFSVTTAPRPVAGALNGFRAPAAPPPASRAPRGQPPGKENDVLSDLGQHAVAFVQTAPARQAAEYEFESLNGLMAVGEFHHVLAPTANSILDGGCGLHSTRCKIATGPVDPSNNRFVNPELLPMNNILHRVFELAGIDSVALLSGQANFATIARPARPQCSDNTSHRRTISPELLRPASVRWCHGGLIAAAAAATTAVRVAGAVAGADADGPSPALPGGPADSPSRLLLTVLLTLPAGQPGQLRRSLLICRPELQPLRRPVAGTAASRLIFAAAVAIPRTIDLLELEILQLGSPATVESAAPDSGFVLEHRATLSPASTAFDRADGEVGESLDEVAPSPARRRARWTARAGGAVESSPRHLLSRARVRKVYLVSPILIRLERVHSHCGWRDGEGLEGYWPDTVELLATTFVLWRHQHSSWGEADDPILQISHLSQHRVVGLQETVDSLLLNASVGSAASATPDRLLELTLLLSFVGVSVWPAAHLIAALMVVLGALDLGQDLPGALRRLFAAAHALEVVSLLQEHVGFRHGPSGLLQGLIEGRLVAVEVRPLFAVALLGQLVQLLLRQAAQDDLVRLQVNSRRVHQLDAMPVARRGVGNRHDVVEHPSQHHSVQDGHVLRPVLHYGGGQGIKDGHALCRQTVSLQPLLAAHVLLAKHLLVALAVLLPLMFLLPCIGRRRRRISLSLPSQHLPCLGQHPVFGPVRIDGQQRLSRRLDHGSASFASHLGVFFCTRFGADCGLSKQRGVDLATAPSDCTIQLHQDKPQMINPENFMGPYGPNMHRPKKTDKSDDGSGKKTPEAPTIPFSVPHFAMDVSQRRDGGVMKTVQRMGRGDEDDIPGHEDRVSIHYVAVLLNGERDGEKVESTRDPGRQPLEFVLSKDKNVVPGLHQAVKSMRLGEIATFFLRTEYAYSKRGCSTLDIPPKQHMLYEVELLSYRGEDISPEEDGSVLKSIMRRGTGYLFLPIGSQLRVSVKGRHRGDLFDSRILTFELGVGDEQGIPEGVEQACQRMIPGEKARVVIEPSYSYGIDFDKFGVPKTDTVVYEVSAFGKLEQAYLAKDKGAHYFAKGRYKQALNHYECVLNYLEHDPDFFDVDKVEHAEFHGKRQQVLLAGRLNCAICYLKLRKFKSAIKQCDSVLQKLDAKNVKALYRRALASMGIGRLYEARDDFRAVLELEPDNSSASRELAGCLQAIEQAKRRERALCETIFRRGGLGGSGSPTASSATNLSGELGGDGLRAAVVGLIGENVKPGAGVSGQLEQKLVGLAIAAVERYGVNWQAVVQLGLGQHRLERLVRPAVSQQVDGVVPSGLQALLGHFHQPVLPRIGLGVECHEVHSQLVPQLLLDEDVQLVLDEPDARLHAGADSVQLRGHLHVQNRAVLAQHSPPICLPIRPSQPPFLRSALLIRPTNRSGLLPGLRVAVRGPHHVHDAVTVSKRHPGQDVEEVQLLCHDAESLQPFAALHVLFLALIPKYARTFRSLWVRRVRQHVLHLGQQIPGLLELLEHLEDVCSNAASGRDAAVEFPLQHDVGLTPRRNLSVSELWQLYATTWNGTSLQDFTLSMRISREASDEEPSVNSRDIIDFAVIPQQPLEQIISVSRADWLLQHRVELGEVLEAQLSRNAVRVKPNLTGSNRERRSPSVRRVSVRRRCTFLMSGQYRCRLGRRRPRGLSRHLDSAAAAWTRERPELSNWSSSAQTIGAKRRNEAPDRALEEIRSSNAKQKAVALEQIRQRKQATAQLKELTDRCRQLESQRPRLATSSLDPAVAADKAEAVAACPAQSRRAGPSGGGGGGSGGPARGRNPPDCQHRRHLIGVFGYVFNCDFGRCRASGRETGTARQADAGDAAVEAAGYTDSGLGVDFFNKDRLVTWWHTWLRVQASASSAASRLPMNVGGGVGVGVASPKRAAASSGGGGSARVLTAGTANGNSSQSGAYAADIDTIVDATTFEDAQESSNRWPSSSRDDTSSGCTSGQQDQLLPGSERFATPTAGSAVVSTADENSGLTTEPDDTAAATAGAAAGEHPAARTSSDCQDDDNDDTPMPQLASSVQYQTVLEDAPDRPLPAAAAVERQLQELPTAALLVVLAPLVLAPLVLAPLVLAPLVLAPLVLAPLVLAPLVLAPLVLAPLVLAPLVLAPLVLAPLVLAPLVLAPLVLAPLVLAPLVLAPLVLAPLVLAPLVLAPLDGILQPAHTQQPRHRSSPPRGVYGGPGTAFPATLLRRRLAAFPVVLPDDGAIDPGDTETANKLADRLAVWESADADGRCGVCQRPADRSNSGGFLGYPVCDCAHLHARCALVGALLEAPDPPRCLGCGCRQQLHRVGRVKPLLTAACRRSNRSNCDQGAAATSGPLGEAWFVVSMATGLSTSAVLLAVAAALLLTLAEPLTRGLLAGASLPLLGCLFGLLAAAILACVLIGWFLDRHTAAVWEQVYSSRLQIGYKADRLKDPADRVLAASLMACTFLDYHTAGYPFPKRGSAYVNIVKHLADNNAQQVLLILIPFGQLQLHQLQSSKSAAKIKESRLSFDVAASLLRGSRTARRSAVRITLAACHMCQTLTLPRPGGRIVTMETAALDFGKAASVLVHEKTNQARRGQRRRGAEAREARGAERPEAREARGAVRPEARRGQRRGEARGGEARGAERPEARRGQRHGEARGATTASPLHSITDYSITDYTITDYSITDYHTSQTTASHYTSQTTASQTTASTDYSITDYTASAGLQHHRL</sequence>
<protein>
    <recommendedName>
        <fullName evidence="2 7">peptidylprolyl isomerase</fullName>
        <ecNumber evidence="2 7">5.2.1.8</ecNumber>
    </recommendedName>
</protein>
<keyword evidence="11" id="KW-0472">Membrane</keyword>
<evidence type="ECO:0000256" key="9">
    <source>
        <dbReference type="SAM" id="Coils"/>
    </source>
</evidence>
<dbReference type="Gene3D" id="1.25.40.10">
    <property type="entry name" value="Tetratricopeptide repeat domain"/>
    <property type="match status" value="1"/>
</dbReference>
<dbReference type="SUPFAM" id="SSF54534">
    <property type="entry name" value="FKBP-like"/>
    <property type="match status" value="2"/>
</dbReference>
<keyword evidence="9" id="KW-0175">Coiled coil</keyword>
<feature type="coiled-coil region" evidence="9">
    <location>
        <begin position="1848"/>
        <end position="1882"/>
    </location>
</feature>
<feature type="compositionally biased region" description="Polar residues" evidence="10">
    <location>
        <begin position="2115"/>
        <end position="2125"/>
    </location>
</feature>
<feature type="compositionally biased region" description="Gly residues" evidence="10">
    <location>
        <begin position="1908"/>
        <end position="1920"/>
    </location>
</feature>
<accession>A0A1I8I3G3</accession>
<evidence type="ECO:0000259" key="13">
    <source>
        <dbReference type="PROSITE" id="PS50059"/>
    </source>
</evidence>
<dbReference type="GO" id="GO:0003755">
    <property type="term" value="F:peptidyl-prolyl cis-trans isomerase activity"/>
    <property type="evidence" value="ECO:0007669"/>
    <property type="project" value="UniProtKB-KW"/>
</dbReference>
<dbReference type="Gene3D" id="3.10.50.40">
    <property type="match status" value="2"/>
</dbReference>
<feature type="transmembrane region" description="Helical" evidence="11">
    <location>
        <begin position="2230"/>
        <end position="2252"/>
    </location>
</feature>
<organism evidence="14 15">
    <name type="scientific">Macrostomum lignano</name>
    <dbReference type="NCBI Taxonomy" id="282301"/>
    <lineage>
        <taxon>Eukaryota</taxon>
        <taxon>Metazoa</taxon>
        <taxon>Spiralia</taxon>
        <taxon>Lophotrochozoa</taxon>
        <taxon>Platyhelminthes</taxon>
        <taxon>Rhabditophora</taxon>
        <taxon>Macrostomorpha</taxon>
        <taxon>Macrostomida</taxon>
        <taxon>Macrostomidae</taxon>
        <taxon>Macrostomum</taxon>
    </lineage>
</organism>
<feature type="region of interest" description="Disordered" evidence="10">
    <location>
        <begin position="2703"/>
        <end position="2779"/>
    </location>
</feature>
<keyword evidence="3" id="KW-0677">Repeat</keyword>
<evidence type="ECO:0000256" key="2">
    <source>
        <dbReference type="ARBA" id="ARBA00013194"/>
    </source>
</evidence>
<evidence type="ECO:0000256" key="4">
    <source>
        <dbReference type="ARBA" id="ARBA00022803"/>
    </source>
</evidence>
<keyword evidence="5 7" id="KW-0697">Rotamase</keyword>
<feature type="region of interest" description="Disordered" evidence="10">
    <location>
        <begin position="1813"/>
        <end position="1845"/>
    </location>
</feature>
<comment type="catalytic activity">
    <reaction evidence="1 7">
        <text>[protein]-peptidylproline (omega=180) = [protein]-peptidylproline (omega=0)</text>
        <dbReference type="Rhea" id="RHEA:16237"/>
        <dbReference type="Rhea" id="RHEA-COMP:10747"/>
        <dbReference type="Rhea" id="RHEA-COMP:10748"/>
        <dbReference type="ChEBI" id="CHEBI:83833"/>
        <dbReference type="ChEBI" id="CHEBI:83834"/>
        <dbReference type="EC" id="5.2.1.8"/>
    </reaction>
</comment>
<keyword evidence="14" id="KW-1185">Reference proteome</keyword>
<feature type="transmembrane region" description="Helical" evidence="11">
    <location>
        <begin position="2259"/>
        <end position="2280"/>
    </location>
</feature>
<feature type="domain" description="PPIase FKBP-type" evidence="13">
    <location>
        <begin position="967"/>
        <end position="1062"/>
    </location>
</feature>
<evidence type="ECO:0000256" key="8">
    <source>
        <dbReference type="PROSITE-ProRule" id="PRU00339"/>
    </source>
</evidence>
<evidence type="ECO:0000256" key="7">
    <source>
        <dbReference type="PROSITE-ProRule" id="PRU00277"/>
    </source>
</evidence>
<evidence type="ECO:0000313" key="15">
    <source>
        <dbReference type="WBParaSite" id="maker-uti_cns_0009460-snap-gene-0.3-mRNA-1"/>
    </source>
</evidence>
<keyword evidence="11" id="KW-0812">Transmembrane</keyword>
<dbReference type="SUPFAM" id="SSF48452">
    <property type="entry name" value="TPR-like"/>
    <property type="match status" value="1"/>
</dbReference>
<feature type="compositionally biased region" description="Basic and acidic residues" evidence="10">
    <location>
        <begin position="2715"/>
        <end position="2772"/>
    </location>
</feature>
<feature type="compositionally biased region" description="Basic and acidic residues" evidence="10">
    <location>
        <begin position="912"/>
        <end position="924"/>
    </location>
</feature>
<feature type="chain" id="PRO_5009320663" description="peptidylprolyl isomerase" evidence="12">
    <location>
        <begin position="22"/>
        <end position="2843"/>
    </location>
</feature>
<evidence type="ECO:0000256" key="3">
    <source>
        <dbReference type="ARBA" id="ARBA00022737"/>
    </source>
</evidence>
<dbReference type="InterPro" id="IPR046357">
    <property type="entry name" value="PPIase_dom_sf"/>
</dbReference>
<evidence type="ECO:0000256" key="6">
    <source>
        <dbReference type="ARBA" id="ARBA00023235"/>
    </source>
</evidence>
<dbReference type="WBParaSite" id="maker-uti_cns_0009460-snap-gene-0.3-mRNA-1">
    <property type="protein sequence ID" value="maker-uti_cns_0009460-snap-gene-0.3-mRNA-1"/>
    <property type="gene ID" value="maker-uti_cns_0009460-snap-gene-0.3"/>
</dbReference>
<feature type="compositionally biased region" description="Polar residues" evidence="10">
    <location>
        <begin position="2074"/>
        <end position="2098"/>
    </location>
</feature>
<feature type="compositionally biased region" description="Basic and acidic residues" evidence="10">
    <location>
        <begin position="1825"/>
        <end position="1838"/>
    </location>
</feature>
<feature type="region of interest" description="Disordered" evidence="10">
    <location>
        <begin position="2071"/>
        <end position="2165"/>
    </location>
</feature>
<dbReference type="SMART" id="SM00028">
    <property type="entry name" value="TPR"/>
    <property type="match status" value="3"/>
</dbReference>
<dbReference type="EC" id="5.2.1.8" evidence="2 7"/>
<name>A0A1I8I3G3_9PLAT</name>
<feature type="compositionally biased region" description="Low complexity" evidence="10">
    <location>
        <begin position="1895"/>
        <end position="1907"/>
    </location>
</feature>
<dbReference type="PROSITE" id="PS50059">
    <property type="entry name" value="FKBP_PPIASE"/>
    <property type="match status" value="2"/>
</dbReference>
<feature type="transmembrane region" description="Helical" evidence="11">
    <location>
        <begin position="2200"/>
        <end position="2224"/>
    </location>
</feature>
<evidence type="ECO:0000313" key="14">
    <source>
        <dbReference type="Proteomes" id="UP000095280"/>
    </source>
</evidence>
<evidence type="ECO:0000256" key="5">
    <source>
        <dbReference type="ARBA" id="ARBA00023110"/>
    </source>
</evidence>
<feature type="transmembrane region" description="Helical" evidence="11">
    <location>
        <begin position="2286"/>
        <end position="2308"/>
    </location>
</feature>
<evidence type="ECO:0000256" key="12">
    <source>
        <dbReference type="SAM" id="SignalP"/>
    </source>
</evidence>
<evidence type="ECO:0000256" key="10">
    <source>
        <dbReference type="SAM" id="MobiDB-lite"/>
    </source>
</evidence>
<dbReference type="PANTHER" id="PTHR46512">
    <property type="entry name" value="PEPTIDYLPROLYL ISOMERASE"/>
    <property type="match status" value="1"/>
</dbReference>
<dbReference type="InterPro" id="IPR011990">
    <property type="entry name" value="TPR-like_helical_dom_sf"/>
</dbReference>
<feature type="transmembrane region" description="Helical" evidence="11">
    <location>
        <begin position="2512"/>
        <end position="2538"/>
    </location>
</feature>
<feature type="signal peptide" evidence="12">
    <location>
        <begin position="1"/>
        <end position="21"/>
    </location>
</feature>
<dbReference type="InterPro" id="IPR019734">
    <property type="entry name" value="TPR_rpt"/>
</dbReference>
<dbReference type="PROSITE" id="PS50005">
    <property type="entry name" value="TPR"/>
    <property type="match status" value="1"/>
</dbReference>
<keyword evidence="11" id="KW-1133">Transmembrane helix</keyword>
<keyword evidence="12" id="KW-0732">Signal</keyword>
<dbReference type="Proteomes" id="UP000095280">
    <property type="component" value="Unplaced"/>
</dbReference>
<keyword evidence="6 7" id="KW-0413">Isomerase</keyword>
<evidence type="ECO:0000256" key="1">
    <source>
        <dbReference type="ARBA" id="ARBA00000971"/>
    </source>
</evidence>
<feature type="domain" description="PPIase FKBP-type" evidence="13">
    <location>
        <begin position="1091"/>
        <end position="1176"/>
    </location>
</feature>
<feature type="repeat" description="TPR" evidence="8">
    <location>
        <begin position="1270"/>
        <end position="1303"/>
    </location>
</feature>
<reference evidence="15" key="1">
    <citation type="submission" date="2016-11" db="UniProtKB">
        <authorList>
            <consortium name="WormBaseParasite"/>
        </authorList>
    </citation>
    <scope>IDENTIFICATION</scope>
</reference>
<feature type="compositionally biased region" description="Low complexity" evidence="10">
    <location>
        <begin position="2132"/>
        <end position="2144"/>
    </location>
</feature>
<feature type="region of interest" description="Disordered" evidence="10">
    <location>
        <begin position="1895"/>
        <end position="1928"/>
    </location>
</feature>
<dbReference type="Pfam" id="PF00254">
    <property type="entry name" value="FKBP_C"/>
    <property type="match status" value="2"/>
</dbReference>